<evidence type="ECO:0000256" key="2">
    <source>
        <dbReference type="ARBA" id="ARBA00022448"/>
    </source>
</evidence>
<dbReference type="GO" id="GO:0016020">
    <property type="term" value="C:membrane"/>
    <property type="evidence" value="ECO:0007669"/>
    <property type="project" value="InterPro"/>
</dbReference>
<dbReference type="PANTHER" id="PTHR34596:SF2">
    <property type="entry name" value="CHITOPORIN"/>
    <property type="match status" value="1"/>
</dbReference>
<organism evidence="5 6">
    <name type="scientific">Hyphomicrobium sulfonivorans</name>
    <dbReference type="NCBI Taxonomy" id="121290"/>
    <lineage>
        <taxon>Bacteria</taxon>
        <taxon>Pseudomonadati</taxon>
        <taxon>Pseudomonadota</taxon>
        <taxon>Alphaproteobacteria</taxon>
        <taxon>Hyphomicrobiales</taxon>
        <taxon>Hyphomicrobiaceae</taxon>
        <taxon>Hyphomicrobium</taxon>
    </lineage>
</organism>
<dbReference type="InterPro" id="IPR023614">
    <property type="entry name" value="Porin_dom_sf"/>
</dbReference>
<dbReference type="EMBL" id="LMTR01000040">
    <property type="protein sequence ID" value="KWT70062.1"/>
    <property type="molecule type" value="Genomic_DNA"/>
</dbReference>
<keyword evidence="2" id="KW-0813">Transport</keyword>
<dbReference type="Proteomes" id="UP000059074">
    <property type="component" value="Unassembled WGS sequence"/>
</dbReference>
<feature type="region of interest" description="Disordered" evidence="4">
    <location>
        <begin position="1"/>
        <end position="55"/>
    </location>
</feature>
<dbReference type="STRING" id="121290.APY04_1271"/>
<dbReference type="Gene3D" id="2.40.160.10">
    <property type="entry name" value="Porin"/>
    <property type="match status" value="1"/>
</dbReference>
<dbReference type="Pfam" id="PF03573">
    <property type="entry name" value="OprD"/>
    <property type="match status" value="1"/>
</dbReference>
<comment type="caution">
    <text evidence="5">The sequence shown here is derived from an EMBL/GenBank/DDBJ whole genome shotgun (WGS) entry which is preliminary data.</text>
</comment>
<accession>A0A120CWW5</accession>
<reference evidence="5 6" key="1">
    <citation type="submission" date="2015-10" db="EMBL/GenBank/DDBJ databases">
        <title>Transcriptomic analysis of a linuron degrading triple-species bacterial consortium.</title>
        <authorList>
            <person name="Albers P."/>
        </authorList>
    </citation>
    <scope>NUCLEOTIDE SEQUENCE [LARGE SCALE GENOMIC DNA]</scope>
    <source>
        <strain evidence="5 6">WDL6</strain>
    </source>
</reference>
<dbReference type="InterPro" id="IPR005318">
    <property type="entry name" value="OM_porin_bac"/>
</dbReference>
<evidence type="ECO:0000256" key="3">
    <source>
        <dbReference type="ARBA" id="ARBA00022729"/>
    </source>
</evidence>
<dbReference type="AlphaFoldDB" id="A0A120CWW5"/>
<gene>
    <name evidence="5" type="ORF">APY04_1271</name>
</gene>
<evidence type="ECO:0000256" key="4">
    <source>
        <dbReference type="SAM" id="MobiDB-lite"/>
    </source>
</evidence>
<sequence>MRADEDDSAQRIPSSARDLYSPSQRSFEPQAALPGGPHQNPRGTGGDADDDSHSHPVLMQNLKQRLQYSDPFFRDMVVDLYARTHYLRQDNTNPTRQQAWAGGGAVSLRTGFYRDFLQFEIVGATSQPLYAPSGEGGTLLLTEQQAEVSALSVANARMRFLGQELTTGRQLLKTPYVNPYDTRMIPNTVEGVVLTRQRDKSSWLDYGGGYLWGFKARDSSYFVSFSNELGIHEDRGMLFGGIKLKPVDGLTIGGFSYLIPDILNTAFAEADWLLPTIIHEVDFRLSVNYTNQQSVGSRLMRGGDFSASQISARAAASYANATGYVAISSNGKSDDLVNPFGSFPAYTNMDQMHFNEAGQTAIVGGISYDFSELVADGLKFAVLYGNAYGIIDPATGAPRSDQRELDIKLEYLPKSGPFADTHLMFIYSDVQFPENRPGERRQQQFHGALTYLLPTL</sequence>
<comment type="similarity">
    <text evidence="1">Belongs to the outer membrane porin (Opr) (TC 1.B.25) family.</text>
</comment>
<dbReference type="PATRIC" id="fig|121290.4.peg.3232"/>
<proteinExistence type="inferred from homology"/>
<name>A0A120CWW5_HYPSL</name>
<keyword evidence="6" id="KW-1185">Reference proteome</keyword>
<evidence type="ECO:0000256" key="1">
    <source>
        <dbReference type="ARBA" id="ARBA00009075"/>
    </source>
</evidence>
<evidence type="ECO:0000313" key="5">
    <source>
        <dbReference type="EMBL" id="KWT70062.1"/>
    </source>
</evidence>
<dbReference type="PANTHER" id="PTHR34596">
    <property type="entry name" value="CHITOPORIN"/>
    <property type="match status" value="1"/>
</dbReference>
<dbReference type="GO" id="GO:0015288">
    <property type="term" value="F:porin activity"/>
    <property type="evidence" value="ECO:0007669"/>
    <property type="project" value="TreeGrafter"/>
</dbReference>
<protein>
    <submittedName>
        <fullName evidence="5">Outer membrane porin</fullName>
    </submittedName>
</protein>
<keyword evidence="3" id="KW-0732">Signal</keyword>
<evidence type="ECO:0000313" key="6">
    <source>
        <dbReference type="Proteomes" id="UP000059074"/>
    </source>
</evidence>